<proteinExistence type="predicted"/>
<name>G3GVT6_CRIGR</name>
<dbReference type="AlphaFoldDB" id="G3GVT6"/>
<accession>G3GVT6</accession>
<evidence type="ECO:0000313" key="1">
    <source>
        <dbReference type="EMBL" id="EGV93585.1"/>
    </source>
</evidence>
<dbReference type="Proteomes" id="UP000001075">
    <property type="component" value="Unassembled WGS sequence"/>
</dbReference>
<protein>
    <submittedName>
        <fullName evidence="1">Uncharacterized protein</fullName>
    </submittedName>
</protein>
<organism evidence="1 2">
    <name type="scientific">Cricetulus griseus</name>
    <name type="common">Chinese hamster</name>
    <name type="synonym">Cricetulus barabensis griseus</name>
    <dbReference type="NCBI Taxonomy" id="10029"/>
    <lineage>
        <taxon>Eukaryota</taxon>
        <taxon>Metazoa</taxon>
        <taxon>Chordata</taxon>
        <taxon>Craniata</taxon>
        <taxon>Vertebrata</taxon>
        <taxon>Euteleostomi</taxon>
        <taxon>Mammalia</taxon>
        <taxon>Eutheria</taxon>
        <taxon>Euarchontoglires</taxon>
        <taxon>Glires</taxon>
        <taxon>Rodentia</taxon>
        <taxon>Myomorpha</taxon>
        <taxon>Muroidea</taxon>
        <taxon>Cricetidae</taxon>
        <taxon>Cricetinae</taxon>
        <taxon>Cricetulus</taxon>
    </lineage>
</organism>
<dbReference type="InParanoid" id="G3GVT6"/>
<evidence type="ECO:0000313" key="2">
    <source>
        <dbReference type="Proteomes" id="UP000001075"/>
    </source>
</evidence>
<dbReference type="EMBL" id="JH000043">
    <property type="protein sequence ID" value="EGV93585.1"/>
    <property type="molecule type" value="Genomic_DNA"/>
</dbReference>
<sequence length="51" mass="5694">MDDVGTLNSTYITGCRRPLCHGMSSGVVLQHETHFISKPDSIAFHMHKSLH</sequence>
<reference evidence="2" key="1">
    <citation type="journal article" date="2011" name="Nat. Biotechnol.">
        <title>The genomic sequence of the Chinese hamster ovary (CHO)-K1 cell line.</title>
        <authorList>
            <person name="Xu X."/>
            <person name="Nagarajan H."/>
            <person name="Lewis N.E."/>
            <person name="Pan S."/>
            <person name="Cai Z."/>
            <person name="Liu X."/>
            <person name="Chen W."/>
            <person name="Xie M."/>
            <person name="Wang W."/>
            <person name="Hammond S."/>
            <person name="Andersen M.R."/>
            <person name="Neff N."/>
            <person name="Passarelli B."/>
            <person name="Koh W."/>
            <person name="Fan H.C."/>
            <person name="Wang J."/>
            <person name="Gui Y."/>
            <person name="Lee K.H."/>
            <person name="Betenbaugh M.J."/>
            <person name="Quake S.R."/>
            <person name="Famili I."/>
            <person name="Palsson B.O."/>
            <person name="Wang J."/>
        </authorList>
    </citation>
    <scope>NUCLEOTIDE SEQUENCE [LARGE SCALE GENOMIC DNA]</scope>
    <source>
        <strain evidence="2">CHO K1 cell line</strain>
    </source>
</reference>
<gene>
    <name evidence="1" type="ORF">I79_001835</name>
</gene>